<dbReference type="AlphaFoldDB" id="A0A0F9Z6M9"/>
<dbReference type="GeneID" id="36320616"/>
<protein>
    <submittedName>
        <fullName evidence="1">Uncharacterized protein</fullName>
    </submittedName>
</protein>
<keyword evidence="2" id="KW-1185">Reference proteome</keyword>
<gene>
    <name evidence="1" type="ORF">AAJ76_448000177</name>
</gene>
<organism evidence="1 2">
    <name type="scientific">Vairimorpha ceranae</name>
    <dbReference type="NCBI Taxonomy" id="40302"/>
    <lineage>
        <taxon>Eukaryota</taxon>
        <taxon>Fungi</taxon>
        <taxon>Fungi incertae sedis</taxon>
        <taxon>Microsporidia</taxon>
        <taxon>Nosematidae</taxon>
        <taxon>Vairimorpha</taxon>
    </lineage>
</organism>
<dbReference type="Proteomes" id="UP000034350">
    <property type="component" value="Unassembled WGS sequence"/>
</dbReference>
<dbReference type="EMBL" id="JPQZ01000446">
    <property type="protein sequence ID" value="KKO73574.1"/>
    <property type="molecule type" value="Genomic_DNA"/>
</dbReference>
<sequence length="121" mass="14081">MKTQVREVLQHHKTGEVLLADVLRERSLTIHLQRRVKKSKKKKDIKDLRNFKNKIEGQVLGDVLVPKNLDKDKEFLLNNDIYAKKKVVEKDVVDEVIITGCNLDANKELTCNIKEVKKSEY</sequence>
<name>A0A0F9Z6M9_9MICR</name>
<dbReference type="RefSeq" id="XP_024329316.1">
    <property type="nucleotide sequence ID" value="XM_024475669.1"/>
</dbReference>
<proteinExistence type="predicted"/>
<comment type="caution">
    <text evidence="1">The sequence shown here is derived from an EMBL/GenBank/DDBJ whole genome shotgun (WGS) entry which is preliminary data.</text>
</comment>
<reference evidence="1 2" key="1">
    <citation type="journal article" date="2015" name="Environ. Microbiol.">
        <title>Genome analyses suggest the presence of polyploidy and recent human-driven expansions in eight global populations of the honeybee pathogen Nosema ceranae.</title>
        <authorList>
            <person name="Pelin A."/>
            <person name="Selman M."/>
            <person name="Aris-Brosou S."/>
            <person name="Farinelli L."/>
            <person name="Corradi N."/>
        </authorList>
    </citation>
    <scope>NUCLEOTIDE SEQUENCE [LARGE SCALE GENOMIC DNA]</scope>
    <source>
        <strain evidence="1 2">PA08 1199</strain>
    </source>
</reference>
<evidence type="ECO:0000313" key="1">
    <source>
        <dbReference type="EMBL" id="KKO73574.1"/>
    </source>
</evidence>
<accession>A0A0F9Z6M9</accession>
<dbReference type="VEuPathDB" id="MicrosporidiaDB:AAJ76_448000177"/>
<evidence type="ECO:0000313" key="2">
    <source>
        <dbReference type="Proteomes" id="UP000034350"/>
    </source>
</evidence>